<dbReference type="GO" id="GO:0072344">
    <property type="term" value="P:rescue of stalled ribosome"/>
    <property type="evidence" value="ECO:0007669"/>
    <property type="project" value="UniProtKB-UniRule"/>
</dbReference>
<keyword evidence="2 7" id="KW-0820">tRNA-binding</keyword>
<reference evidence="10 11" key="1">
    <citation type="journal article" date="2008" name="Int. J. Syst. Evol. Microbiol.">
        <title>Neptunomonas japonica sp. nov., an Osedax japonicus symbiont-like bacterium isolated from sediment adjacent to sperm whale carcasses off Kagoshima, Japan.</title>
        <authorList>
            <person name="Miyazaki M."/>
            <person name="Nogi Y."/>
            <person name="Fujiwara Y."/>
            <person name="Kawato M."/>
            <person name="Kubokawa K."/>
            <person name="Horikoshi K."/>
        </authorList>
    </citation>
    <scope>NUCLEOTIDE SEQUENCE [LARGE SCALE GENOMIC DNA]</scope>
    <source>
        <strain evidence="10 11">JAMM 1380</strain>
    </source>
</reference>
<evidence type="ECO:0000256" key="3">
    <source>
        <dbReference type="ARBA" id="ARBA00022801"/>
    </source>
</evidence>
<dbReference type="Gene3D" id="3.40.50.1470">
    <property type="entry name" value="Peptidyl-tRNA hydrolase"/>
    <property type="match status" value="1"/>
</dbReference>
<proteinExistence type="inferred from homology"/>
<dbReference type="CDD" id="cd00462">
    <property type="entry name" value="PTH"/>
    <property type="match status" value="1"/>
</dbReference>
<comment type="catalytic activity">
    <reaction evidence="7 8">
        <text>an N-acyl-L-alpha-aminoacyl-tRNA + H2O = an N-acyl-L-amino acid + a tRNA + H(+)</text>
        <dbReference type="Rhea" id="RHEA:54448"/>
        <dbReference type="Rhea" id="RHEA-COMP:10123"/>
        <dbReference type="Rhea" id="RHEA-COMP:13883"/>
        <dbReference type="ChEBI" id="CHEBI:15377"/>
        <dbReference type="ChEBI" id="CHEBI:15378"/>
        <dbReference type="ChEBI" id="CHEBI:59874"/>
        <dbReference type="ChEBI" id="CHEBI:78442"/>
        <dbReference type="ChEBI" id="CHEBI:138191"/>
        <dbReference type="EC" id="3.1.1.29"/>
    </reaction>
</comment>
<dbReference type="GO" id="GO:0000049">
    <property type="term" value="F:tRNA binding"/>
    <property type="evidence" value="ECO:0007669"/>
    <property type="project" value="UniProtKB-UniRule"/>
</dbReference>
<dbReference type="KEGG" id="njp:NEJAP_3232"/>
<dbReference type="GO" id="GO:0004045">
    <property type="term" value="F:peptidyl-tRNA hydrolase activity"/>
    <property type="evidence" value="ECO:0007669"/>
    <property type="project" value="UniProtKB-UniRule"/>
</dbReference>
<keyword evidence="3 7" id="KW-0378">Hydrolase</keyword>
<organism evidence="10 11">
    <name type="scientific">Neptunomonas japonica JAMM 1380</name>
    <dbReference type="NCBI Taxonomy" id="1441457"/>
    <lineage>
        <taxon>Bacteria</taxon>
        <taxon>Pseudomonadati</taxon>
        <taxon>Pseudomonadota</taxon>
        <taxon>Gammaproteobacteria</taxon>
        <taxon>Oceanospirillales</taxon>
        <taxon>Oceanospirillaceae</taxon>
        <taxon>Neptunomonas</taxon>
    </lineage>
</organism>
<evidence type="ECO:0000256" key="1">
    <source>
        <dbReference type="ARBA" id="ARBA00013260"/>
    </source>
</evidence>
<evidence type="ECO:0000256" key="5">
    <source>
        <dbReference type="ARBA" id="ARBA00038063"/>
    </source>
</evidence>
<evidence type="ECO:0000313" key="11">
    <source>
        <dbReference type="Proteomes" id="UP000595332"/>
    </source>
</evidence>
<feature type="binding site" evidence="7">
    <location>
        <position position="71"/>
    </location>
    <ligand>
        <name>tRNA</name>
        <dbReference type="ChEBI" id="CHEBI:17843"/>
    </ligand>
</feature>
<dbReference type="PROSITE" id="PS01195">
    <property type="entry name" value="PEPT_TRNA_HYDROL_1"/>
    <property type="match status" value="1"/>
</dbReference>
<feature type="site" description="Discriminates between blocked and unblocked aminoacyl-tRNA" evidence="7">
    <location>
        <position position="13"/>
    </location>
</feature>
<protein>
    <recommendedName>
        <fullName evidence="6 7">Peptidyl-tRNA hydrolase</fullName>
        <shortName evidence="7">Pth</shortName>
        <ecNumber evidence="1 7">3.1.1.29</ecNumber>
    </recommendedName>
</protein>
<dbReference type="HAMAP" id="MF_00083">
    <property type="entry name" value="Pept_tRNA_hydro_bact"/>
    <property type="match status" value="1"/>
</dbReference>
<dbReference type="Pfam" id="PF01195">
    <property type="entry name" value="Pept_tRNA_hydro"/>
    <property type="match status" value="1"/>
</dbReference>
<comment type="function">
    <text evidence="7">Catalyzes the release of premature peptidyl moieties from peptidyl-tRNA molecules trapped in stalled 50S ribosomal subunits, and thus maintains levels of free tRNAs and 50S ribosomes.</text>
</comment>
<feature type="site" description="Stabilizes the basic form of H active site to accept a proton" evidence="7">
    <location>
        <position position="96"/>
    </location>
</feature>
<dbReference type="GO" id="GO:0005737">
    <property type="term" value="C:cytoplasm"/>
    <property type="evidence" value="ECO:0007669"/>
    <property type="project" value="UniProtKB-SubCell"/>
</dbReference>
<evidence type="ECO:0000256" key="7">
    <source>
        <dbReference type="HAMAP-Rule" id="MF_00083"/>
    </source>
</evidence>
<dbReference type="RefSeq" id="WP_201348290.1">
    <property type="nucleotide sequence ID" value="NZ_AP014546.1"/>
</dbReference>
<feature type="binding site" evidence="7">
    <location>
        <position position="117"/>
    </location>
    <ligand>
        <name>tRNA</name>
        <dbReference type="ChEBI" id="CHEBI:17843"/>
    </ligand>
</feature>
<evidence type="ECO:0000256" key="4">
    <source>
        <dbReference type="ARBA" id="ARBA00022884"/>
    </source>
</evidence>
<dbReference type="FunFam" id="3.40.50.1470:FF:000001">
    <property type="entry name" value="Peptidyl-tRNA hydrolase"/>
    <property type="match status" value="1"/>
</dbReference>
<dbReference type="EMBL" id="AP014546">
    <property type="protein sequence ID" value="BBB31170.1"/>
    <property type="molecule type" value="Genomic_DNA"/>
</dbReference>
<evidence type="ECO:0000256" key="9">
    <source>
        <dbReference type="RuleBase" id="RU004320"/>
    </source>
</evidence>
<comment type="subunit">
    <text evidence="7">Monomer.</text>
</comment>
<dbReference type="NCBIfam" id="TIGR00447">
    <property type="entry name" value="pth"/>
    <property type="match status" value="1"/>
</dbReference>
<comment type="function">
    <text evidence="7">Hydrolyzes ribosome-free peptidyl-tRNAs (with 1 or more amino acids incorporated), which drop off the ribosome during protein synthesis, or as a result of ribosome stalling.</text>
</comment>
<feature type="binding site" evidence="7">
    <location>
        <position position="18"/>
    </location>
    <ligand>
        <name>tRNA</name>
        <dbReference type="ChEBI" id="CHEBI:17843"/>
    </ligand>
</feature>
<evidence type="ECO:0000256" key="6">
    <source>
        <dbReference type="ARBA" id="ARBA00050038"/>
    </source>
</evidence>
<dbReference type="InterPro" id="IPR036416">
    <property type="entry name" value="Pept_tRNA_hydro_sf"/>
</dbReference>
<name>A0A7R6SXU2_9GAMM</name>
<dbReference type="AlphaFoldDB" id="A0A7R6SXU2"/>
<dbReference type="SUPFAM" id="SSF53178">
    <property type="entry name" value="Peptidyl-tRNA hydrolase-like"/>
    <property type="match status" value="1"/>
</dbReference>
<evidence type="ECO:0000256" key="8">
    <source>
        <dbReference type="RuleBase" id="RU000673"/>
    </source>
</evidence>
<gene>
    <name evidence="7 10" type="primary">pth</name>
    <name evidence="10" type="ORF">NEJAP_3232</name>
</gene>
<keyword evidence="4 7" id="KW-0694">RNA-binding</keyword>
<dbReference type="PANTHER" id="PTHR17224">
    <property type="entry name" value="PEPTIDYL-TRNA HYDROLASE"/>
    <property type="match status" value="1"/>
</dbReference>
<evidence type="ECO:0000313" key="10">
    <source>
        <dbReference type="EMBL" id="BBB31170.1"/>
    </source>
</evidence>
<keyword evidence="11" id="KW-1185">Reference proteome</keyword>
<comment type="subcellular location">
    <subcellularLocation>
        <location evidence="7">Cytoplasm</location>
    </subcellularLocation>
</comment>
<dbReference type="InterPro" id="IPR001328">
    <property type="entry name" value="Pept_tRNA_hydro"/>
</dbReference>
<keyword evidence="7" id="KW-0963">Cytoplasm</keyword>
<dbReference type="Proteomes" id="UP000595332">
    <property type="component" value="Chromosome"/>
</dbReference>
<feature type="active site" description="Proton acceptor" evidence="7">
    <location>
        <position position="23"/>
    </location>
</feature>
<accession>A0A7R6SXU2</accession>
<dbReference type="GO" id="GO:0006515">
    <property type="term" value="P:protein quality control for misfolded or incompletely synthesized proteins"/>
    <property type="evidence" value="ECO:0007669"/>
    <property type="project" value="UniProtKB-UniRule"/>
</dbReference>
<evidence type="ECO:0000256" key="2">
    <source>
        <dbReference type="ARBA" id="ARBA00022555"/>
    </source>
</evidence>
<feature type="binding site" evidence="7">
    <location>
        <position position="69"/>
    </location>
    <ligand>
        <name>tRNA</name>
        <dbReference type="ChEBI" id="CHEBI:17843"/>
    </ligand>
</feature>
<dbReference type="PROSITE" id="PS01196">
    <property type="entry name" value="PEPT_TRNA_HYDROL_2"/>
    <property type="match status" value="1"/>
</dbReference>
<sequence>MKDTIQLIVGLGNPGSQYAKTRHNAGAEFVEQLAARQLTPLQAEKKFYGLYGKTTLNNQTIHLLIPTTYMNLSGQSVSALANFYKISPENILVAHDELDLPPGIARFKKGGGHGGHNGLRDIISKQGNNKNFYRLRLGIGHPGHANAVADFVLNKAPISDRDSTQAAIEEAIHYLPEATCGEWAKAMNKLHSFKG</sequence>
<dbReference type="EC" id="3.1.1.29" evidence="1 7"/>
<dbReference type="PANTHER" id="PTHR17224:SF1">
    <property type="entry name" value="PEPTIDYL-TRNA HYDROLASE"/>
    <property type="match status" value="1"/>
</dbReference>
<dbReference type="InterPro" id="IPR018171">
    <property type="entry name" value="Pept_tRNA_hydro_CS"/>
</dbReference>
<comment type="similarity">
    <text evidence="5 7 9">Belongs to the PTH family.</text>
</comment>